<feature type="compositionally biased region" description="Polar residues" evidence="5">
    <location>
        <begin position="304"/>
        <end position="318"/>
    </location>
</feature>
<evidence type="ECO:0000259" key="6">
    <source>
        <dbReference type="PROSITE" id="PS50089"/>
    </source>
</evidence>
<sequence length="414" mass="45945">MYRVQTVAMHASHGSADVSMGSNSNLIYDVSYAEKCTTKSVYRQSLARPHRYHGTHHHHVKRPHPQAKPSQHSHTAQPISTRPLKHMQHPSVKMPSDRASSFLTKHTDFLSHADGDPPNTNCPICLDSIEEHICVKIVNIPGCGHVIGMKCLEELLKRSPDDRKECPLCRAVWIEEDGIWQGSEEWNALANGGGGGHSVPLIQTPFVEANHMDRELESAHGYGHGNERRPHRPPHDGHVVRGPGRTPTLRHSPAPEFPSTSSFGMSSALSPMHPLGPMFGNVGHMGAFGLRVSDIMPHHDTRSTHQQHGASHWPSNSHGPYRQPHFQYGVPRAPREPLHNAAQPSRVGARSDGSSRPSYAAQQSHQHRSSAGRPTRVFQDVLDAFYGTGTQPRGSNRDIRYFSSDRYGNGDREY</sequence>
<evidence type="ECO:0000256" key="3">
    <source>
        <dbReference type="ARBA" id="ARBA00022833"/>
    </source>
</evidence>
<evidence type="ECO:0000256" key="2">
    <source>
        <dbReference type="ARBA" id="ARBA00022771"/>
    </source>
</evidence>
<protein>
    <recommendedName>
        <fullName evidence="6">RING-type domain-containing protein</fullName>
    </recommendedName>
</protein>
<dbReference type="AlphaFoldDB" id="A0A9P4GV97"/>
<dbReference type="Pfam" id="PF13639">
    <property type="entry name" value="zf-RING_2"/>
    <property type="match status" value="1"/>
</dbReference>
<feature type="region of interest" description="Disordered" evidence="5">
    <location>
        <begin position="219"/>
        <end position="265"/>
    </location>
</feature>
<accession>A0A9P4GV97</accession>
<keyword evidence="8" id="KW-1185">Reference proteome</keyword>
<keyword evidence="2 4" id="KW-0863">Zinc-finger</keyword>
<evidence type="ECO:0000313" key="7">
    <source>
        <dbReference type="EMBL" id="KAF2023348.1"/>
    </source>
</evidence>
<feature type="domain" description="RING-type" evidence="6">
    <location>
        <begin position="122"/>
        <end position="170"/>
    </location>
</feature>
<feature type="compositionally biased region" description="Polar residues" evidence="5">
    <location>
        <begin position="352"/>
        <end position="364"/>
    </location>
</feature>
<keyword evidence="1" id="KW-0479">Metal-binding</keyword>
<evidence type="ECO:0000313" key="8">
    <source>
        <dbReference type="Proteomes" id="UP000799777"/>
    </source>
</evidence>
<dbReference type="GO" id="GO:0061630">
    <property type="term" value="F:ubiquitin protein ligase activity"/>
    <property type="evidence" value="ECO:0007669"/>
    <property type="project" value="TreeGrafter"/>
</dbReference>
<feature type="compositionally biased region" description="Polar residues" evidence="5">
    <location>
        <begin position="68"/>
        <end position="80"/>
    </location>
</feature>
<evidence type="ECO:0000256" key="4">
    <source>
        <dbReference type="PROSITE-ProRule" id="PRU00175"/>
    </source>
</evidence>
<gene>
    <name evidence="7" type="ORF">EK21DRAFT_94986</name>
</gene>
<dbReference type="PANTHER" id="PTHR45969">
    <property type="entry name" value="RING ZINC FINGER PROTEIN-RELATED"/>
    <property type="match status" value="1"/>
</dbReference>
<feature type="compositionally biased region" description="Basic and acidic residues" evidence="5">
    <location>
        <begin position="225"/>
        <end position="239"/>
    </location>
</feature>
<feature type="region of interest" description="Disordered" evidence="5">
    <location>
        <begin position="52"/>
        <end position="97"/>
    </location>
</feature>
<keyword evidence="3" id="KW-0862">Zinc</keyword>
<dbReference type="GO" id="GO:0008270">
    <property type="term" value="F:zinc ion binding"/>
    <property type="evidence" value="ECO:0007669"/>
    <property type="project" value="UniProtKB-KW"/>
</dbReference>
<reference evidence="7" key="1">
    <citation type="journal article" date="2020" name="Stud. Mycol.">
        <title>101 Dothideomycetes genomes: a test case for predicting lifestyles and emergence of pathogens.</title>
        <authorList>
            <person name="Haridas S."/>
            <person name="Albert R."/>
            <person name="Binder M."/>
            <person name="Bloem J."/>
            <person name="Labutti K."/>
            <person name="Salamov A."/>
            <person name="Andreopoulos B."/>
            <person name="Baker S."/>
            <person name="Barry K."/>
            <person name="Bills G."/>
            <person name="Bluhm B."/>
            <person name="Cannon C."/>
            <person name="Castanera R."/>
            <person name="Culley D."/>
            <person name="Daum C."/>
            <person name="Ezra D."/>
            <person name="Gonzalez J."/>
            <person name="Henrissat B."/>
            <person name="Kuo A."/>
            <person name="Liang C."/>
            <person name="Lipzen A."/>
            <person name="Lutzoni F."/>
            <person name="Magnuson J."/>
            <person name="Mondo S."/>
            <person name="Nolan M."/>
            <person name="Ohm R."/>
            <person name="Pangilinan J."/>
            <person name="Park H.-J."/>
            <person name="Ramirez L."/>
            <person name="Alfaro M."/>
            <person name="Sun H."/>
            <person name="Tritt A."/>
            <person name="Yoshinaga Y."/>
            <person name="Zwiers L.-H."/>
            <person name="Turgeon B."/>
            <person name="Goodwin S."/>
            <person name="Spatafora J."/>
            <person name="Crous P."/>
            <person name="Grigoriev I."/>
        </authorList>
    </citation>
    <scope>NUCLEOTIDE SEQUENCE</scope>
    <source>
        <strain evidence="7">CBS 110217</strain>
    </source>
</reference>
<dbReference type="PROSITE" id="PS50089">
    <property type="entry name" value="ZF_RING_2"/>
    <property type="match status" value="1"/>
</dbReference>
<dbReference type="GO" id="GO:0016567">
    <property type="term" value="P:protein ubiquitination"/>
    <property type="evidence" value="ECO:0007669"/>
    <property type="project" value="TreeGrafter"/>
</dbReference>
<organism evidence="7 8">
    <name type="scientific">Setomelanomma holmii</name>
    <dbReference type="NCBI Taxonomy" id="210430"/>
    <lineage>
        <taxon>Eukaryota</taxon>
        <taxon>Fungi</taxon>
        <taxon>Dikarya</taxon>
        <taxon>Ascomycota</taxon>
        <taxon>Pezizomycotina</taxon>
        <taxon>Dothideomycetes</taxon>
        <taxon>Pleosporomycetidae</taxon>
        <taxon>Pleosporales</taxon>
        <taxon>Pleosporineae</taxon>
        <taxon>Phaeosphaeriaceae</taxon>
        <taxon>Setomelanomma</taxon>
    </lineage>
</organism>
<dbReference type="SUPFAM" id="SSF57850">
    <property type="entry name" value="RING/U-box"/>
    <property type="match status" value="1"/>
</dbReference>
<dbReference type="Proteomes" id="UP000799777">
    <property type="component" value="Unassembled WGS sequence"/>
</dbReference>
<feature type="region of interest" description="Disordered" evidence="5">
    <location>
        <begin position="300"/>
        <end position="414"/>
    </location>
</feature>
<dbReference type="InterPro" id="IPR013083">
    <property type="entry name" value="Znf_RING/FYVE/PHD"/>
</dbReference>
<evidence type="ECO:0000256" key="5">
    <source>
        <dbReference type="SAM" id="MobiDB-lite"/>
    </source>
</evidence>
<proteinExistence type="predicted"/>
<feature type="compositionally biased region" description="Basic residues" evidence="5">
    <location>
        <begin position="52"/>
        <end position="65"/>
    </location>
</feature>
<evidence type="ECO:0000256" key="1">
    <source>
        <dbReference type="ARBA" id="ARBA00022723"/>
    </source>
</evidence>
<comment type="caution">
    <text evidence="7">The sequence shown here is derived from an EMBL/GenBank/DDBJ whole genome shotgun (WGS) entry which is preliminary data.</text>
</comment>
<dbReference type="InterPro" id="IPR001841">
    <property type="entry name" value="Znf_RING"/>
</dbReference>
<dbReference type="Gene3D" id="3.30.40.10">
    <property type="entry name" value="Zinc/RING finger domain, C3HC4 (zinc finger)"/>
    <property type="match status" value="1"/>
</dbReference>
<dbReference type="PANTHER" id="PTHR45969:SF81">
    <property type="entry name" value="OS08G0157400 PROTEIN"/>
    <property type="match status" value="1"/>
</dbReference>
<name>A0A9P4GV97_9PLEO</name>
<dbReference type="EMBL" id="ML978356">
    <property type="protein sequence ID" value="KAF2023348.1"/>
    <property type="molecule type" value="Genomic_DNA"/>
</dbReference>
<feature type="region of interest" description="Disordered" evidence="5">
    <location>
        <begin position="1"/>
        <end position="20"/>
    </location>
</feature>
<dbReference type="OrthoDB" id="8062037at2759"/>